<keyword evidence="2 5" id="KW-0812">Transmembrane</keyword>
<dbReference type="Pfam" id="PF01740">
    <property type="entry name" value="STAS"/>
    <property type="match status" value="1"/>
</dbReference>
<dbReference type="PROSITE" id="PS50801">
    <property type="entry name" value="STAS"/>
    <property type="match status" value="1"/>
</dbReference>
<protein>
    <submittedName>
        <fullName evidence="7">Sulfate transporter</fullName>
    </submittedName>
</protein>
<dbReference type="Pfam" id="PF00916">
    <property type="entry name" value="Sulfate_transp"/>
    <property type="match status" value="1"/>
</dbReference>
<dbReference type="InterPro" id="IPR001902">
    <property type="entry name" value="SLC26A/SulP_fam"/>
</dbReference>
<feature type="transmembrane region" description="Helical" evidence="5">
    <location>
        <begin position="91"/>
        <end position="109"/>
    </location>
</feature>
<proteinExistence type="predicted"/>
<feature type="transmembrane region" description="Helical" evidence="5">
    <location>
        <begin position="149"/>
        <end position="171"/>
    </location>
</feature>
<feature type="transmembrane region" description="Helical" evidence="5">
    <location>
        <begin position="258"/>
        <end position="278"/>
    </location>
</feature>
<feature type="transmembrane region" description="Helical" evidence="5">
    <location>
        <begin position="353"/>
        <end position="375"/>
    </location>
</feature>
<dbReference type="EnsemblBacteria" id="ABY33483">
    <property type="protein sequence ID" value="ABY33483"/>
    <property type="gene ID" value="Caur_0230"/>
</dbReference>
<keyword evidence="8" id="KW-1185">Reference proteome</keyword>
<evidence type="ECO:0000313" key="7">
    <source>
        <dbReference type="EMBL" id="ABY33483.1"/>
    </source>
</evidence>
<evidence type="ECO:0000256" key="1">
    <source>
        <dbReference type="ARBA" id="ARBA00004141"/>
    </source>
</evidence>
<dbReference type="SUPFAM" id="SSF52091">
    <property type="entry name" value="SpoIIaa-like"/>
    <property type="match status" value="1"/>
</dbReference>
<dbReference type="GO" id="GO:0022857">
    <property type="term" value="F:transmembrane transporter activity"/>
    <property type="evidence" value="ECO:0000318"/>
    <property type="project" value="GO_Central"/>
</dbReference>
<feature type="transmembrane region" description="Helical" evidence="5">
    <location>
        <begin position="12"/>
        <end position="29"/>
    </location>
</feature>
<evidence type="ECO:0000256" key="4">
    <source>
        <dbReference type="ARBA" id="ARBA00023136"/>
    </source>
</evidence>
<dbReference type="CDD" id="cd07042">
    <property type="entry name" value="STAS_SulP_like_sulfate_transporter"/>
    <property type="match status" value="1"/>
</dbReference>
<dbReference type="EMBL" id="CP000909">
    <property type="protein sequence ID" value="ABY33483.1"/>
    <property type="molecule type" value="Genomic_DNA"/>
</dbReference>
<dbReference type="AlphaFoldDB" id="A9WC90"/>
<dbReference type="PANTHER" id="PTHR11814">
    <property type="entry name" value="SULFATE TRANSPORTER"/>
    <property type="match status" value="1"/>
</dbReference>
<dbReference type="KEGG" id="cau:Caur_0230"/>
<dbReference type="PATRIC" id="fig|324602.8.peg.268"/>
<dbReference type="eggNOG" id="COG0659">
    <property type="taxonomic scope" value="Bacteria"/>
</dbReference>
<evidence type="ECO:0000259" key="6">
    <source>
        <dbReference type="PROSITE" id="PS50801"/>
    </source>
</evidence>
<dbReference type="InterPro" id="IPR002645">
    <property type="entry name" value="STAS_dom"/>
</dbReference>
<dbReference type="InterPro" id="IPR036513">
    <property type="entry name" value="STAS_dom_sf"/>
</dbReference>
<dbReference type="InParanoid" id="A9WC90"/>
<comment type="subcellular location">
    <subcellularLocation>
        <location evidence="1">Membrane</location>
        <topology evidence="1">Multi-pass membrane protein</topology>
    </subcellularLocation>
</comment>
<feature type="transmembrane region" description="Helical" evidence="5">
    <location>
        <begin position="41"/>
        <end position="62"/>
    </location>
</feature>
<dbReference type="GO" id="GO:0055085">
    <property type="term" value="P:transmembrane transport"/>
    <property type="evidence" value="ECO:0000318"/>
    <property type="project" value="GO_Central"/>
</dbReference>
<accession>A9WC90</accession>
<evidence type="ECO:0000256" key="2">
    <source>
        <dbReference type="ARBA" id="ARBA00022692"/>
    </source>
</evidence>
<feature type="transmembrane region" description="Helical" evidence="5">
    <location>
        <begin position="191"/>
        <end position="212"/>
    </location>
</feature>
<feature type="transmembrane region" description="Helical" evidence="5">
    <location>
        <begin position="419"/>
        <end position="447"/>
    </location>
</feature>
<feature type="domain" description="STAS" evidence="6">
    <location>
        <begin position="470"/>
        <end position="584"/>
    </location>
</feature>
<dbReference type="FunFam" id="3.30.750.24:FF:000101">
    <property type="entry name" value="Sodium-independent anion transporter"/>
    <property type="match status" value="1"/>
</dbReference>
<dbReference type="GO" id="GO:0005886">
    <property type="term" value="C:plasma membrane"/>
    <property type="evidence" value="ECO:0000318"/>
    <property type="project" value="GO_Central"/>
</dbReference>
<evidence type="ECO:0000313" key="8">
    <source>
        <dbReference type="Proteomes" id="UP000002008"/>
    </source>
</evidence>
<feature type="transmembrane region" description="Helical" evidence="5">
    <location>
        <begin position="322"/>
        <end position="341"/>
    </location>
</feature>
<dbReference type="Proteomes" id="UP000002008">
    <property type="component" value="Chromosome"/>
</dbReference>
<dbReference type="NCBIfam" id="TIGR00815">
    <property type="entry name" value="sulP"/>
    <property type="match status" value="1"/>
</dbReference>
<evidence type="ECO:0000256" key="3">
    <source>
        <dbReference type="ARBA" id="ARBA00022989"/>
    </source>
</evidence>
<sequence length="588" mass="62932">MTPVSAHRPDVQAALLAMIYRYLPFLNWLRHYRREHLPSDVVAGIVTAIMLIPQSMAYAQLAGLPPQIGLYASVAPLIVYALLGTSGQLSVGPVAITSLLVFSGVSSLAEPGSARYIQLVLLLAFMVGAIKLTFGVLRLGAILNFISHPVLTAFTSASALIIAVGQLKYILGYRIGGEHIHETIGQAIAGLSQTNLVTLTIGLVSIGLLVFFRQGLRPLLRRTGLPPLAITLIVSGAPLLTVILGILVAQTLFLDQTAGIAVVGAIPAGLSPISVPAFSMADAQALLPTALTIVLVSVVESIAVAKALASKRRQAIDPDQELVALGAANITASFFSGYPVTGGFARSVVNAQAGAITGLASLITALGIAVILLFFTPVFYYLPQAVLAATVIVAVIGLVDLREPRRIWRTNRGDAFTWLITFLAVLTLGIETGIFVGVASALILYLWRTSRPHIAIVGRLGDSEVYRNVERYQVKTWPHVVAVRVDESLYFANTRYLESALLQIVAERPSVKHLVLIGSAINFIDSSALHTLEHLIDELRDAGVEFHLADIKGPVMDRLKQSELIDKIGHDHIHLTTHTAMLALGCQD</sequence>
<feature type="transmembrane region" description="Helical" evidence="5">
    <location>
        <begin position="285"/>
        <end position="310"/>
    </location>
</feature>
<dbReference type="HOGENOM" id="CLU_003182_13_2_0"/>
<dbReference type="InterPro" id="IPR011547">
    <property type="entry name" value="SLC26A/SulP_dom"/>
</dbReference>
<reference evidence="8" key="1">
    <citation type="journal article" date="2011" name="BMC Genomics">
        <title>Complete genome sequence of the filamentous anoxygenic phototrophic bacterium Chloroflexus aurantiacus.</title>
        <authorList>
            <person name="Tang K.H."/>
            <person name="Barry K."/>
            <person name="Chertkov O."/>
            <person name="Dalin E."/>
            <person name="Han C.S."/>
            <person name="Hauser L.J."/>
            <person name="Honchak B.M."/>
            <person name="Karbach L.E."/>
            <person name="Land M.L."/>
            <person name="Lapidus A."/>
            <person name="Larimer F.W."/>
            <person name="Mikhailova N."/>
            <person name="Pitluck S."/>
            <person name="Pierson B.K."/>
            <person name="Blankenship R.E."/>
        </authorList>
    </citation>
    <scope>NUCLEOTIDE SEQUENCE [LARGE SCALE GENOMIC DNA]</scope>
    <source>
        <strain evidence="8">ATCC 29366 / DSM 635 / J-10-fl</strain>
    </source>
</reference>
<keyword evidence="4 5" id="KW-0472">Membrane</keyword>
<dbReference type="Gene3D" id="3.30.750.24">
    <property type="entry name" value="STAS domain"/>
    <property type="match status" value="1"/>
</dbReference>
<name>A9WC90_CHLAA</name>
<feature type="transmembrane region" description="Helical" evidence="5">
    <location>
        <begin position="224"/>
        <end position="252"/>
    </location>
</feature>
<dbReference type="RefSeq" id="WP_012256139.1">
    <property type="nucleotide sequence ID" value="NC_010175.1"/>
</dbReference>
<keyword evidence="3 5" id="KW-1133">Transmembrane helix</keyword>
<evidence type="ECO:0000256" key="5">
    <source>
        <dbReference type="SAM" id="Phobius"/>
    </source>
</evidence>
<feature type="transmembrane region" description="Helical" evidence="5">
    <location>
        <begin position="115"/>
        <end position="137"/>
    </location>
</feature>
<gene>
    <name evidence="7" type="ordered locus">Caur_0230</name>
</gene>
<organism evidence="7 8">
    <name type="scientific">Chloroflexus aurantiacus (strain ATCC 29366 / DSM 635 / J-10-fl)</name>
    <dbReference type="NCBI Taxonomy" id="324602"/>
    <lineage>
        <taxon>Bacteria</taxon>
        <taxon>Bacillati</taxon>
        <taxon>Chloroflexota</taxon>
        <taxon>Chloroflexia</taxon>
        <taxon>Chloroflexales</taxon>
        <taxon>Chloroflexineae</taxon>
        <taxon>Chloroflexaceae</taxon>
        <taxon>Chloroflexus</taxon>
    </lineage>
</organism>
<dbReference type="STRING" id="324602.Caur_0230"/>
<feature type="transmembrane region" description="Helical" evidence="5">
    <location>
        <begin position="381"/>
        <end position="399"/>
    </location>
</feature>